<dbReference type="InterPro" id="IPR029063">
    <property type="entry name" value="SAM-dependent_MTases_sf"/>
</dbReference>
<dbReference type="eggNOG" id="COG4123">
    <property type="taxonomic scope" value="Bacteria"/>
</dbReference>
<organism evidence="1 2">
    <name type="scientific">Hyphomicrobium denitrificans (strain ATCC 51888 / DSM 1869 / NCIMB 11706 / TK 0415)</name>
    <dbReference type="NCBI Taxonomy" id="582899"/>
    <lineage>
        <taxon>Bacteria</taxon>
        <taxon>Pseudomonadati</taxon>
        <taxon>Pseudomonadota</taxon>
        <taxon>Alphaproteobacteria</taxon>
        <taxon>Hyphomicrobiales</taxon>
        <taxon>Hyphomicrobiaceae</taxon>
        <taxon>Hyphomicrobium</taxon>
    </lineage>
</organism>
<sequence>MNGSPELQRSSKTRSAAFDPIAAARTLKRRLADRVAEHLTHKWDQQHGVDTGGRVAINASRVAVVGNHAGSGYDIVSTPPSVFAYLSRYFPAQRNDYSYMDIGCGKGRTVMLASELGFKSCIGVDFASFACDVARENLPRYKSPVPERSPCAIFNDCATKCAFPDGNLLLFFNNPFAMDLWPEVARRVTEAADQERAVTIILIGSFPDTIRAAADIFTRSHAITKRAEGLTPRFWDSYAPFHFIVLANDR</sequence>
<dbReference type="RefSeq" id="WP_013215361.1">
    <property type="nucleotide sequence ID" value="NC_014313.1"/>
</dbReference>
<evidence type="ECO:0000313" key="1">
    <source>
        <dbReference type="EMBL" id="ADJ23146.1"/>
    </source>
</evidence>
<gene>
    <name evidence="1" type="ordered locus">Hden_1334</name>
</gene>
<dbReference type="Proteomes" id="UP000002033">
    <property type="component" value="Chromosome"/>
</dbReference>
<evidence type="ECO:0000313" key="2">
    <source>
        <dbReference type="Proteomes" id="UP000002033"/>
    </source>
</evidence>
<dbReference type="KEGG" id="hdn:Hden_1334"/>
<accession>D8JX10</accession>
<dbReference type="HOGENOM" id="CLU_1110229_0_0_5"/>
<proteinExistence type="predicted"/>
<dbReference type="OrthoDB" id="9780095at2"/>
<name>D8JX10_HYPDA</name>
<reference evidence="2" key="1">
    <citation type="journal article" date="2011" name="J. Bacteriol.">
        <title>Genome sequences of eight morphologically diverse alphaproteobacteria.</title>
        <authorList>
            <consortium name="US DOE Joint Genome Institute"/>
            <person name="Brown P.J."/>
            <person name="Kysela D.T."/>
            <person name="Buechlein A."/>
            <person name="Hemmerich C."/>
            <person name="Brun Y.V."/>
        </authorList>
    </citation>
    <scope>NUCLEOTIDE SEQUENCE [LARGE SCALE GENOMIC DNA]</scope>
    <source>
        <strain evidence="2">ATCC 51888 / DSM 1869 / NCIB 11706 / TK 0415</strain>
    </source>
</reference>
<dbReference type="EMBL" id="CP002083">
    <property type="protein sequence ID" value="ADJ23146.1"/>
    <property type="molecule type" value="Genomic_DNA"/>
</dbReference>
<dbReference type="STRING" id="582899.Hden_1334"/>
<protein>
    <recommendedName>
        <fullName evidence="3">Methyltransferase domain-containing protein</fullName>
    </recommendedName>
</protein>
<dbReference type="AlphaFoldDB" id="D8JX10"/>
<keyword evidence="2" id="KW-1185">Reference proteome</keyword>
<dbReference type="SUPFAM" id="SSF53335">
    <property type="entry name" value="S-adenosyl-L-methionine-dependent methyltransferases"/>
    <property type="match status" value="1"/>
</dbReference>
<dbReference type="Gene3D" id="3.40.50.150">
    <property type="entry name" value="Vaccinia Virus protein VP39"/>
    <property type="match status" value="1"/>
</dbReference>
<evidence type="ECO:0008006" key="3">
    <source>
        <dbReference type="Google" id="ProtNLM"/>
    </source>
</evidence>